<sequence>MDDDPLYSTGSAAMILAMAALKHAGGTPAGEAFTAAHEEWRNHVRVRHKDSWLFSEMHEAVARLTR</sequence>
<dbReference type="EMBL" id="LT629971">
    <property type="protein sequence ID" value="SEH88976.1"/>
    <property type="molecule type" value="Genomic_DNA"/>
</dbReference>
<name>A0A1H6LRI6_MYCRU</name>
<organism evidence="1 2">
    <name type="scientific">Mycolicibacterium rutilum</name>
    <name type="common">Mycobacterium rutilum</name>
    <dbReference type="NCBI Taxonomy" id="370526"/>
    <lineage>
        <taxon>Bacteria</taxon>
        <taxon>Bacillati</taxon>
        <taxon>Actinomycetota</taxon>
        <taxon>Actinomycetes</taxon>
        <taxon>Mycobacteriales</taxon>
        <taxon>Mycobacteriaceae</taxon>
        <taxon>Mycolicibacterium</taxon>
    </lineage>
</organism>
<keyword evidence="2" id="KW-1185">Reference proteome</keyword>
<evidence type="ECO:0000313" key="2">
    <source>
        <dbReference type="Proteomes" id="UP000182915"/>
    </source>
</evidence>
<protein>
    <submittedName>
        <fullName evidence="1">Uncharacterized protein</fullName>
    </submittedName>
</protein>
<reference evidence="2" key="1">
    <citation type="submission" date="2016-10" db="EMBL/GenBank/DDBJ databases">
        <authorList>
            <person name="Varghese N."/>
            <person name="Submissions S."/>
        </authorList>
    </citation>
    <scope>NUCLEOTIDE SEQUENCE [LARGE SCALE GENOMIC DNA]</scope>
    <source>
        <strain evidence="2">DSM 45405</strain>
    </source>
</reference>
<evidence type="ECO:0000313" key="1">
    <source>
        <dbReference type="EMBL" id="SEH88976.1"/>
    </source>
</evidence>
<dbReference type="Proteomes" id="UP000182915">
    <property type="component" value="Chromosome I"/>
</dbReference>
<accession>A0A1H6LRI6</accession>
<proteinExistence type="predicted"/>
<gene>
    <name evidence="1" type="ORF">SAMN04489835_5323</name>
</gene>
<dbReference type="RefSeq" id="WP_083409742.1">
    <property type="nucleotide sequence ID" value="NZ_LT629971.1"/>
</dbReference>
<dbReference type="AlphaFoldDB" id="A0A1H6LRI6"/>